<evidence type="ECO:0000313" key="5">
    <source>
        <dbReference type="Proteomes" id="UP000321514"/>
    </source>
</evidence>
<dbReference type="EMBL" id="FOIB01000003">
    <property type="protein sequence ID" value="SET77610.1"/>
    <property type="molecule type" value="Genomic_DNA"/>
</dbReference>
<dbReference type="CDD" id="cd06561">
    <property type="entry name" value="AlkD_like"/>
    <property type="match status" value="1"/>
</dbReference>
<dbReference type="InterPro" id="IPR016024">
    <property type="entry name" value="ARM-type_fold"/>
</dbReference>
<reference evidence="3 4" key="1">
    <citation type="submission" date="2016-10" db="EMBL/GenBank/DDBJ databases">
        <authorList>
            <person name="Varghese N."/>
            <person name="Submissions S."/>
        </authorList>
    </citation>
    <scope>NUCLEOTIDE SEQUENCE [LARGE SCALE GENOMIC DNA]</scope>
    <source>
        <strain evidence="3 4">DSM 16525</strain>
    </source>
</reference>
<accession>A0A511TE94</accession>
<dbReference type="PANTHER" id="PTHR41291:SF1">
    <property type="entry name" value="DNA ALKYLATION REPAIR PROTEIN"/>
    <property type="match status" value="1"/>
</dbReference>
<dbReference type="SUPFAM" id="SSF48371">
    <property type="entry name" value="ARM repeat"/>
    <property type="match status" value="1"/>
</dbReference>
<dbReference type="Gene3D" id="1.25.10.90">
    <property type="match status" value="1"/>
</dbReference>
<keyword evidence="4" id="KW-1185">Reference proteome</keyword>
<evidence type="ECO:0000256" key="1">
    <source>
        <dbReference type="SAM" id="MobiDB-lite"/>
    </source>
</evidence>
<protein>
    <submittedName>
        <fullName evidence="3">3-methyladenine DNA glycosylase AlkD</fullName>
    </submittedName>
</protein>
<feature type="compositionally biased region" description="Basic residues" evidence="1">
    <location>
        <begin position="261"/>
        <end position="276"/>
    </location>
</feature>
<sequence length="276" mass="30070">MPRQMTRSQVMKALEAAGDPRVRERYVRDGAGENVFGVLMGKVRALAGEVGQNHALGLELWATGNHEARLLACMLLDPDALTEKAARELVEPLTLPLLVDELVGRVLVKAPVAEALVKRWRDGDQELPRRAGWKLLAGRIAAGLAKDLDVGATLARIESELPGAPYRVKEGLNYCLVWIGLHLSDHRDEAIAIGERLGRWDTRPIPKGCTSSYAPEWIAAVLALRKGEKTEARKKMEAAAGKKKPAPAREKPSTKKAAPASKKRAPKKVAARKRAG</sequence>
<evidence type="ECO:0000313" key="3">
    <source>
        <dbReference type="EMBL" id="SET77610.1"/>
    </source>
</evidence>
<proteinExistence type="predicted"/>
<dbReference type="STRING" id="1334629.MFUL124B02_24335"/>
<reference evidence="2 5" key="2">
    <citation type="submission" date="2019-07" db="EMBL/GenBank/DDBJ databases">
        <title>Whole genome shotgun sequence of Myxococcus fulvus NBRC 100333.</title>
        <authorList>
            <person name="Hosoyama A."/>
            <person name="Uohara A."/>
            <person name="Ohji S."/>
            <person name="Ichikawa N."/>
        </authorList>
    </citation>
    <scope>NUCLEOTIDE SEQUENCE [LARGE SCALE GENOMIC DNA]</scope>
    <source>
        <strain evidence="2 5">NBRC 100333</strain>
    </source>
</reference>
<dbReference type="Pfam" id="PF08713">
    <property type="entry name" value="DNA_alkylation"/>
    <property type="match status" value="1"/>
</dbReference>
<evidence type="ECO:0000313" key="2">
    <source>
        <dbReference type="EMBL" id="GEN12489.1"/>
    </source>
</evidence>
<dbReference type="EMBL" id="BJXR01000062">
    <property type="protein sequence ID" value="GEN12489.1"/>
    <property type="molecule type" value="Genomic_DNA"/>
</dbReference>
<dbReference type="Proteomes" id="UP000321514">
    <property type="component" value="Unassembled WGS sequence"/>
</dbReference>
<gene>
    <name evidence="2" type="ORF">MFU01_75260</name>
    <name evidence="3" type="ORF">SAMN05443572_103175</name>
</gene>
<dbReference type="Proteomes" id="UP000183760">
    <property type="component" value="Unassembled WGS sequence"/>
</dbReference>
<name>A0A511TE94_MYXFU</name>
<feature type="region of interest" description="Disordered" evidence="1">
    <location>
        <begin position="231"/>
        <end position="276"/>
    </location>
</feature>
<dbReference type="InterPro" id="IPR014825">
    <property type="entry name" value="DNA_alkylation"/>
</dbReference>
<comment type="caution">
    <text evidence="2">The sequence shown here is derived from an EMBL/GenBank/DDBJ whole genome shotgun (WGS) entry which is preliminary data.</text>
</comment>
<evidence type="ECO:0000313" key="4">
    <source>
        <dbReference type="Proteomes" id="UP000183760"/>
    </source>
</evidence>
<dbReference type="PANTHER" id="PTHR41291">
    <property type="entry name" value="DNA ALKYLATION REPAIR PROTEIN"/>
    <property type="match status" value="1"/>
</dbReference>
<dbReference type="AlphaFoldDB" id="A0A511TE94"/>
<organism evidence="2 5">
    <name type="scientific">Myxococcus fulvus</name>
    <dbReference type="NCBI Taxonomy" id="33"/>
    <lineage>
        <taxon>Bacteria</taxon>
        <taxon>Pseudomonadati</taxon>
        <taxon>Myxococcota</taxon>
        <taxon>Myxococcia</taxon>
        <taxon>Myxococcales</taxon>
        <taxon>Cystobacterineae</taxon>
        <taxon>Myxococcaceae</taxon>
        <taxon>Myxococcus</taxon>
    </lineage>
</organism>